<reference evidence="2" key="1">
    <citation type="submission" date="2015-09" db="EMBL/GenBank/DDBJ databases">
        <authorList>
            <consortium name="Pathogen Informatics"/>
        </authorList>
    </citation>
    <scope>NUCLEOTIDE SEQUENCE [LARGE SCALE GENOMIC DNA]</scope>
    <source>
        <strain evidence="2">Lake Konstanz</strain>
    </source>
</reference>
<dbReference type="VEuPathDB" id="TriTrypDB:BSAL_60285"/>
<protein>
    <submittedName>
        <fullName evidence="1">Uncharacterized protein</fullName>
    </submittedName>
</protein>
<dbReference type="AlphaFoldDB" id="A0A0S4IQX1"/>
<keyword evidence="2" id="KW-1185">Reference proteome</keyword>
<dbReference type="EMBL" id="CYKH01000267">
    <property type="protein sequence ID" value="CUF21830.1"/>
    <property type="molecule type" value="Genomic_DNA"/>
</dbReference>
<evidence type="ECO:0000313" key="2">
    <source>
        <dbReference type="Proteomes" id="UP000051952"/>
    </source>
</evidence>
<dbReference type="Proteomes" id="UP000051952">
    <property type="component" value="Unassembled WGS sequence"/>
</dbReference>
<organism evidence="1 2">
    <name type="scientific">Bodo saltans</name>
    <name type="common">Flagellated protozoan</name>
    <dbReference type="NCBI Taxonomy" id="75058"/>
    <lineage>
        <taxon>Eukaryota</taxon>
        <taxon>Discoba</taxon>
        <taxon>Euglenozoa</taxon>
        <taxon>Kinetoplastea</taxon>
        <taxon>Metakinetoplastina</taxon>
        <taxon>Eubodonida</taxon>
        <taxon>Bodonidae</taxon>
        <taxon>Bodo</taxon>
    </lineage>
</organism>
<evidence type="ECO:0000313" key="1">
    <source>
        <dbReference type="EMBL" id="CUF21830.1"/>
    </source>
</evidence>
<name>A0A0S4IQX1_BODSA</name>
<dbReference type="OMA" id="WCLEDRL"/>
<sequence>MREAKNSRELRRVLETVVYRSALAWDVLNGHGYRVAMITTLTAVAPRCNAAAEWIECVSHFRPLGFQCDRTVIAEGLNLIRAAALHKFQSDGRHPAIISDGLNRLRLMLAWACEDNIQLDHVFFSRLIAVATTLVSLFDRQNVFRANFPEDFNRRDGIVFEWVLGNVRSTDYDQAVFLCNNFVDEVIECLRERIPTSRYSFGLFYRIMDYYFAVDNPEKMLTTMEDSPFPPAESSTAKLMQLACAFNLPNVPELFLKFRALPPQCVIASPDMSRLLFYFARAGGGQPCPECGEKYNHRHPGLHVWEQTPDEQKHCHLFELGRLQKSVLEDRGVPTLSGAAKDQPLAALTAEKRKKIPPQCTDHSASAQALWQMSTERSIPWNTLEWRGYLLCHMFSSRDAALAALKLVDEQLQEPRFDEFLRQTYVRVLRTHHPEGLQEHIHRFLEAKPIQKVSPIVLQEALMTACAMMNYAPQRFDCLKRVWKLVVHCSVYPATGGASRVNGAGCLHCWFKLNLLHCSCRVLHES</sequence>
<gene>
    <name evidence="1" type="ORF">BSAL_60285</name>
</gene>
<accession>A0A0S4IQX1</accession>
<dbReference type="OrthoDB" id="245887at2759"/>
<proteinExistence type="predicted"/>